<comment type="caution">
    <text evidence="1">The sequence shown here is derived from an EMBL/GenBank/DDBJ whole genome shotgun (WGS) entry which is preliminary data.</text>
</comment>
<protein>
    <submittedName>
        <fullName evidence="1">Uncharacterized protein</fullName>
    </submittedName>
</protein>
<sequence length="123" mass="14210">MDRLDREAMRERVNRLFMKTANADVEKFMEYKPVLDILWEEEFMDVTLRMVELAGKIPYRSARISFIQGIVQALLQPFSVFDAAGMLHMCLEDLTRQKPTLVQVLPFNNPIPTIDGRPRPGVA</sequence>
<name>A0A0F9JRB7_9ZZZZ</name>
<evidence type="ECO:0000313" key="1">
    <source>
        <dbReference type="EMBL" id="KKM08131.1"/>
    </source>
</evidence>
<dbReference type="AlphaFoldDB" id="A0A0F9JRB7"/>
<proteinExistence type="predicted"/>
<gene>
    <name evidence="1" type="ORF">LCGC14_1726920</name>
</gene>
<accession>A0A0F9JRB7</accession>
<organism evidence="1">
    <name type="scientific">marine sediment metagenome</name>
    <dbReference type="NCBI Taxonomy" id="412755"/>
    <lineage>
        <taxon>unclassified sequences</taxon>
        <taxon>metagenomes</taxon>
        <taxon>ecological metagenomes</taxon>
    </lineage>
</organism>
<reference evidence="1" key="1">
    <citation type="journal article" date="2015" name="Nature">
        <title>Complex archaea that bridge the gap between prokaryotes and eukaryotes.</title>
        <authorList>
            <person name="Spang A."/>
            <person name="Saw J.H."/>
            <person name="Jorgensen S.L."/>
            <person name="Zaremba-Niedzwiedzka K."/>
            <person name="Martijn J."/>
            <person name="Lind A.E."/>
            <person name="van Eijk R."/>
            <person name="Schleper C."/>
            <person name="Guy L."/>
            <person name="Ettema T.J."/>
        </authorList>
    </citation>
    <scope>NUCLEOTIDE SEQUENCE</scope>
</reference>
<dbReference type="EMBL" id="LAZR01015618">
    <property type="protein sequence ID" value="KKM08131.1"/>
    <property type="molecule type" value="Genomic_DNA"/>
</dbReference>